<gene>
    <name evidence="8" type="ORF">HP550_06725</name>
</gene>
<organism evidence="8 9">
    <name type="scientific">Cellulomonas humilata</name>
    <dbReference type="NCBI Taxonomy" id="144055"/>
    <lineage>
        <taxon>Bacteria</taxon>
        <taxon>Bacillati</taxon>
        <taxon>Actinomycetota</taxon>
        <taxon>Actinomycetes</taxon>
        <taxon>Micrococcales</taxon>
        <taxon>Cellulomonadaceae</taxon>
        <taxon>Cellulomonas</taxon>
    </lineage>
</organism>
<proteinExistence type="predicted"/>
<evidence type="ECO:0000256" key="4">
    <source>
        <dbReference type="ARBA" id="ARBA00022989"/>
    </source>
</evidence>
<dbReference type="InterPro" id="IPR036259">
    <property type="entry name" value="MFS_trans_sf"/>
</dbReference>
<comment type="caution">
    <text evidence="8">The sequence shown here is derived from an EMBL/GenBank/DDBJ whole genome shotgun (WGS) entry which is preliminary data.</text>
</comment>
<feature type="transmembrane region" description="Helical" evidence="6">
    <location>
        <begin position="366"/>
        <end position="395"/>
    </location>
</feature>
<evidence type="ECO:0000313" key="8">
    <source>
        <dbReference type="EMBL" id="NUU16942.1"/>
    </source>
</evidence>
<dbReference type="InterPro" id="IPR011701">
    <property type="entry name" value="MFS"/>
</dbReference>
<evidence type="ECO:0000256" key="6">
    <source>
        <dbReference type="SAM" id="Phobius"/>
    </source>
</evidence>
<sequence length="464" mass="49000">MGVWGDSRRPTPLGSPGCGVRCRVRTTRSAGAPRTAGLVFTAAVVVYFAAVVHRTALGVAGVDAIDRFGLSATMLALFSVVQLTAYASMQLPAGQLLDRFGARSVLVVGSLVMAAGQLLLALSDQVGWALVARVLIGAGDAPIFIGACRLVAEWFPPRRIPVMVQTTGLIGQAGQLASAIPVAWLLHSQGWTVAFATLAGLGVVAASVAFVGIRSAPSSASHVPERFLSAVRSAARPHGTRLGFWSHFLCPFSANVVALLWGVPFFVTAQNRTPGEASLLLIVLTLSAMVTGPLAGQFTARHPLRRTWAVLATAGATFVAWSVLLAFDTPRPLWQLLVFVVVLGAGAPISLVGVDFARTSTPQERLGAATGFVNMGGFTSTILGVLAVGLVLQLVSPPGASIYTLDAYRVAFAVLLLPWLVGLAGVLHHRRRTRTELAAEGVQLRPVRDVLRWRRPSVVRPRVR</sequence>
<dbReference type="GO" id="GO:0005886">
    <property type="term" value="C:plasma membrane"/>
    <property type="evidence" value="ECO:0007669"/>
    <property type="project" value="UniProtKB-SubCell"/>
</dbReference>
<dbReference type="SUPFAM" id="SSF103473">
    <property type="entry name" value="MFS general substrate transporter"/>
    <property type="match status" value="1"/>
</dbReference>
<dbReference type="EMBL" id="JABMCI010000056">
    <property type="protein sequence ID" value="NUU16942.1"/>
    <property type="molecule type" value="Genomic_DNA"/>
</dbReference>
<accession>A0A7Y6DXD8</accession>
<feature type="transmembrane region" description="Helical" evidence="6">
    <location>
        <begin position="242"/>
        <end position="267"/>
    </location>
</feature>
<feature type="transmembrane region" description="Helical" evidence="6">
    <location>
        <begin position="192"/>
        <end position="213"/>
    </location>
</feature>
<dbReference type="InterPro" id="IPR020846">
    <property type="entry name" value="MFS_dom"/>
</dbReference>
<dbReference type="PANTHER" id="PTHR23501:SF191">
    <property type="entry name" value="VACUOLAR BASIC AMINO ACID TRANSPORTER 4"/>
    <property type="match status" value="1"/>
</dbReference>
<dbReference type="Pfam" id="PF07690">
    <property type="entry name" value="MFS_1"/>
    <property type="match status" value="1"/>
</dbReference>
<evidence type="ECO:0000256" key="2">
    <source>
        <dbReference type="ARBA" id="ARBA00022448"/>
    </source>
</evidence>
<comment type="subcellular location">
    <subcellularLocation>
        <location evidence="1">Cell inner membrane</location>
        <topology evidence="1">Multi-pass membrane protein</topology>
    </subcellularLocation>
</comment>
<dbReference type="GO" id="GO:0022857">
    <property type="term" value="F:transmembrane transporter activity"/>
    <property type="evidence" value="ECO:0007669"/>
    <property type="project" value="InterPro"/>
</dbReference>
<keyword evidence="4 6" id="KW-1133">Transmembrane helix</keyword>
<dbReference type="Gene3D" id="1.20.1250.20">
    <property type="entry name" value="MFS general substrate transporter like domains"/>
    <property type="match status" value="2"/>
</dbReference>
<feature type="transmembrane region" description="Helical" evidence="6">
    <location>
        <begin position="407"/>
        <end position="427"/>
    </location>
</feature>
<evidence type="ECO:0000259" key="7">
    <source>
        <dbReference type="PROSITE" id="PS50850"/>
    </source>
</evidence>
<name>A0A7Y6DXD8_9CELL</name>
<keyword evidence="9" id="KW-1185">Reference proteome</keyword>
<dbReference type="CDD" id="cd06174">
    <property type="entry name" value="MFS"/>
    <property type="match status" value="1"/>
</dbReference>
<feature type="transmembrane region" description="Helical" evidence="6">
    <location>
        <begin position="279"/>
        <end position="296"/>
    </location>
</feature>
<keyword evidence="2" id="KW-0813">Transport</keyword>
<evidence type="ECO:0000313" key="9">
    <source>
        <dbReference type="Proteomes" id="UP000565724"/>
    </source>
</evidence>
<feature type="transmembrane region" description="Helical" evidence="6">
    <location>
        <begin position="68"/>
        <end position="88"/>
    </location>
</feature>
<feature type="transmembrane region" description="Helical" evidence="6">
    <location>
        <begin position="333"/>
        <end position="354"/>
    </location>
</feature>
<evidence type="ECO:0000256" key="5">
    <source>
        <dbReference type="ARBA" id="ARBA00023136"/>
    </source>
</evidence>
<dbReference type="AlphaFoldDB" id="A0A7Y6DXD8"/>
<evidence type="ECO:0000256" key="3">
    <source>
        <dbReference type="ARBA" id="ARBA00022692"/>
    </source>
</evidence>
<dbReference type="PANTHER" id="PTHR23501">
    <property type="entry name" value="MAJOR FACILITATOR SUPERFAMILY"/>
    <property type="match status" value="1"/>
</dbReference>
<feature type="transmembrane region" description="Helical" evidence="6">
    <location>
        <begin position="100"/>
        <end position="122"/>
    </location>
</feature>
<feature type="transmembrane region" description="Helical" evidence="6">
    <location>
        <begin position="35"/>
        <end position="56"/>
    </location>
</feature>
<feature type="domain" description="Major facilitator superfamily (MFS) profile" evidence="7">
    <location>
        <begin position="39"/>
        <end position="434"/>
    </location>
</feature>
<feature type="transmembrane region" description="Helical" evidence="6">
    <location>
        <begin position="308"/>
        <end position="327"/>
    </location>
</feature>
<keyword evidence="3 6" id="KW-0812">Transmembrane</keyword>
<reference evidence="8 9" key="1">
    <citation type="submission" date="2020-05" db="EMBL/GenBank/DDBJ databases">
        <title>Genome Sequencing of Type Strains.</title>
        <authorList>
            <person name="Lemaire J.F."/>
            <person name="Inderbitzin P."/>
            <person name="Gregorio O.A."/>
            <person name="Collins S.B."/>
            <person name="Wespe N."/>
            <person name="Knight-Connoni V."/>
        </authorList>
    </citation>
    <scope>NUCLEOTIDE SEQUENCE [LARGE SCALE GENOMIC DNA]</scope>
    <source>
        <strain evidence="8 9">ATCC 25174</strain>
    </source>
</reference>
<dbReference type="Proteomes" id="UP000565724">
    <property type="component" value="Unassembled WGS sequence"/>
</dbReference>
<dbReference type="PROSITE" id="PS50850">
    <property type="entry name" value="MFS"/>
    <property type="match status" value="1"/>
</dbReference>
<keyword evidence="5 6" id="KW-0472">Membrane</keyword>
<protein>
    <submittedName>
        <fullName evidence="8">MFS transporter</fullName>
    </submittedName>
</protein>
<evidence type="ECO:0000256" key="1">
    <source>
        <dbReference type="ARBA" id="ARBA00004429"/>
    </source>
</evidence>